<dbReference type="Pfam" id="PF00126">
    <property type="entry name" value="HTH_1"/>
    <property type="match status" value="1"/>
</dbReference>
<comment type="caution">
    <text evidence="7">The sequence shown here is derived from an EMBL/GenBank/DDBJ whole genome shotgun (WGS) entry which is preliminary data.</text>
</comment>
<dbReference type="Gene3D" id="3.40.190.10">
    <property type="entry name" value="Periplasmic binding protein-like II"/>
    <property type="match status" value="2"/>
</dbReference>
<dbReference type="InterPro" id="IPR036388">
    <property type="entry name" value="WH-like_DNA-bd_sf"/>
</dbReference>
<evidence type="ECO:0000313" key="8">
    <source>
        <dbReference type="Proteomes" id="UP001140076"/>
    </source>
</evidence>
<dbReference type="Proteomes" id="UP001140076">
    <property type="component" value="Unassembled WGS sequence"/>
</dbReference>
<dbReference type="EMBL" id="JAJAQC010000026">
    <property type="protein sequence ID" value="MDA0565771.1"/>
    <property type="molecule type" value="Genomic_DNA"/>
</dbReference>
<dbReference type="FunFam" id="1.10.10.10:FF:000001">
    <property type="entry name" value="LysR family transcriptional regulator"/>
    <property type="match status" value="1"/>
</dbReference>
<gene>
    <name evidence="7" type="ORF">LG943_15820</name>
</gene>
<dbReference type="GO" id="GO:0003677">
    <property type="term" value="F:DNA binding"/>
    <property type="evidence" value="ECO:0007669"/>
    <property type="project" value="UniProtKB-KW"/>
</dbReference>
<evidence type="ECO:0000256" key="1">
    <source>
        <dbReference type="ARBA" id="ARBA00009437"/>
    </source>
</evidence>
<name>A0A9X3NPC1_9ACTN</name>
<dbReference type="GO" id="GO:0032993">
    <property type="term" value="C:protein-DNA complex"/>
    <property type="evidence" value="ECO:0007669"/>
    <property type="project" value="TreeGrafter"/>
</dbReference>
<dbReference type="Pfam" id="PF03466">
    <property type="entry name" value="LysR_substrate"/>
    <property type="match status" value="1"/>
</dbReference>
<dbReference type="GO" id="GO:0003700">
    <property type="term" value="F:DNA-binding transcription factor activity"/>
    <property type="evidence" value="ECO:0007669"/>
    <property type="project" value="InterPro"/>
</dbReference>
<evidence type="ECO:0000256" key="3">
    <source>
        <dbReference type="ARBA" id="ARBA00023125"/>
    </source>
</evidence>
<dbReference type="RefSeq" id="WP_270073043.1">
    <property type="nucleotide sequence ID" value="NZ_JAJAQC010000026.1"/>
</dbReference>
<dbReference type="InterPro" id="IPR000847">
    <property type="entry name" value="LysR_HTH_N"/>
</dbReference>
<evidence type="ECO:0000313" key="7">
    <source>
        <dbReference type="EMBL" id="MDA0565771.1"/>
    </source>
</evidence>
<keyword evidence="3" id="KW-0238">DNA-binding</keyword>
<keyword evidence="8" id="KW-1185">Reference proteome</keyword>
<feature type="region of interest" description="Disordered" evidence="5">
    <location>
        <begin position="299"/>
        <end position="356"/>
    </location>
</feature>
<dbReference type="AlphaFoldDB" id="A0A9X3NPC1"/>
<organism evidence="7 8">
    <name type="scientific">Streptomonospora mangrovi</name>
    <dbReference type="NCBI Taxonomy" id="2883123"/>
    <lineage>
        <taxon>Bacteria</taxon>
        <taxon>Bacillati</taxon>
        <taxon>Actinomycetota</taxon>
        <taxon>Actinomycetes</taxon>
        <taxon>Streptosporangiales</taxon>
        <taxon>Nocardiopsidaceae</taxon>
        <taxon>Streptomonospora</taxon>
    </lineage>
</organism>
<protein>
    <submittedName>
        <fullName evidence="7">LysR family transcriptional regulator</fullName>
    </submittedName>
</protein>
<dbReference type="PANTHER" id="PTHR30346:SF0">
    <property type="entry name" value="HCA OPERON TRANSCRIPTIONAL ACTIVATOR HCAR"/>
    <property type="match status" value="1"/>
</dbReference>
<evidence type="ECO:0000259" key="6">
    <source>
        <dbReference type="PROSITE" id="PS50931"/>
    </source>
</evidence>
<dbReference type="InterPro" id="IPR036390">
    <property type="entry name" value="WH_DNA-bd_sf"/>
</dbReference>
<dbReference type="SUPFAM" id="SSF46785">
    <property type="entry name" value="Winged helix' DNA-binding domain"/>
    <property type="match status" value="1"/>
</dbReference>
<keyword evidence="2" id="KW-0805">Transcription regulation</keyword>
<dbReference type="PRINTS" id="PR00039">
    <property type="entry name" value="HTHLYSR"/>
</dbReference>
<keyword evidence="4" id="KW-0804">Transcription</keyword>
<proteinExistence type="inferred from homology"/>
<evidence type="ECO:0000256" key="2">
    <source>
        <dbReference type="ARBA" id="ARBA00023015"/>
    </source>
</evidence>
<reference evidence="7" key="1">
    <citation type="submission" date="2021-10" db="EMBL/GenBank/DDBJ databases">
        <title>Streptomonospora sp. nov., isolated from mangrove soil.</title>
        <authorList>
            <person name="Chen X."/>
            <person name="Ge X."/>
            <person name="Liu W."/>
        </authorList>
    </citation>
    <scope>NUCLEOTIDE SEQUENCE</scope>
    <source>
        <strain evidence="7">S1-112</strain>
    </source>
</reference>
<sequence length="356" mass="39017">MDVDTRLLRYFTAVAEDLHFTRAAERLYVSQPALSRQIRQLERDLRVTLFERSTRGVRLTPAGEALLPVARRMIEDWAAGQRAARTARAAAQRVLRLGFEATGAADLTTRARMRFRERHPDAAIEPHRFNWGGEVAALHEGLVDAAFIWLPNDLSGLTTEVVAEEPRAVGMRADHPLAAKEVLTIEDLRDEPLPWARSAPREWVEWWAVVPRPDGSRPRWGPANDNAEELLENVAGGSGVCIVSRSISRYYRRPDLVWRPLAGVEPLRIALGWTLECAHPLLPDFAAVVRELRAPELAHEVPRRHGPRRAGSGSGSAPGGPLDTPPDTPPPPSGPPSGPPEGPPGDPEAAPAAGID</sequence>
<feature type="compositionally biased region" description="Pro residues" evidence="5">
    <location>
        <begin position="323"/>
        <end position="346"/>
    </location>
</feature>
<feature type="compositionally biased region" description="Low complexity" evidence="5">
    <location>
        <begin position="347"/>
        <end position="356"/>
    </location>
</feature>
<accession>A0A9X3NPC1</accession>
<dbReference type="Gene3D" id="1.10.10.10">
    <property type="entry name" value="Winged helix-like DNA-binding domain superfamily/Winged helix DNA-binding domain"/>
    <property type="match status" value="1"/>
</dbReference>
<dbReference type="PANTHER" id="PTHR30346">
    <property type="entry name" value="TRANSCRIPTIONAL DUAL REGULATOR HCAR-RELATED"/>
    <property type="match status" value="1"/>
</dbReference>
<evidence type="ECO:0000256" key="5">
    <source>
        <dbReference type="SAM" id="MobiDB-lite"/>
    </source>
</evidence>
<dbReference type="CDD" id="cd08414">
    <property type="entry name" value="PBP2_LTTR_aromatics_like"/>
    <property type="match status" value="1"/>
</dbReference>
<comment type="similarity">
    <text evidence="1">Belongs to the LysR transcriptional regulatory family.</text>
</comment>
<dbReference type="InterPro" id="IPR005119">
    <property type="entry name" value="LysR_subst-bd"/>
</dbReference>
<dbReference type="SUPFAM" id="SSF53850">
    <property type="entry name" value="Periplasmic binding protein-like II"/>
    <property type="match status" value="1"/>
</dbReference>
<evidence type="ECO:0000256" key="4">
    <source>
        <dbReference type="ARBA" id="ARBA00023163"/>
    </source>
</evidence>
<feature type="domain" description="HTH lysR-type" evidence="6">
    <location>
        <begin position="3"/>
        <end position="60"/>
    </location>
</feature>
<dbReference type="PROSITE" id="PS50931">
    <property type="entry name" value="HTH_LYSR"/>
    <property type="match status" value="1"/>
</dbReference>